<organism evidence="3 4">
    <name type="scientific">Mycobacterium tuberculosis</name>
    <dbReference type="NCBI Taxonomy" id="1773"/>
    <lineage>
        <taxon>Bacteria</taxon>
        <taxon>Bacillati</taxon>
        <taxon>Actinomycetota</taxon>
        <taxon>Actinomycetes</taxon>
        <taxon>Mycobacteriales</taxon>
        <taxon>Mycobacteriaceae</taxon>
        <taxon>Mycobacterium</taxon>
        <taxon>Mycobacterium tuberculosis complex</taxon>
    </lineage>
</organism>
<dbReference type="Proteomes" id="UP000038802">
    <property type="component" value="Unassembled WGS sequence"/>
</dbReference>
<dbReference type="EMBL" id="CSAE01000893">
    <property type="protein sequence ID" value="COX05385.1"/>
    <property type="molecule type" value="Genomic_DNA"/>
</dbReference>
<reference evidence="4 5" key="2">
    <citation type="submission" date="2015-03" db="EMBL/GenBank/DDBJ databases">
        <authorList>
            <consortium name="Pathogen Informatics"/>
        </authorList>
    </citation>
    <scope>NUCLEOTIDE SEQUENCE [LARGE SCALE GENOMIC DNA]</scope>
    <source>
        <strain evidence="2 5">D00501624</strain>
        <strain evidence="4">K00500041</strain>
    </source>
</reference>
<dbReference type="EMBL" id="CQQC01001901">
    <property type="protein sequence ID" value="CNW33357.1"/>
    <property type="molecule type" value="Genomic_DNA"/>
</dbReference>
<feature type="domain" description="DUF8174" evidence="1">
    <location>
        <begin position="43"/>
        <end position="165"/>
    </location>
</feature>
<name>A0A0U0SXF6_MYCTX</name>
<accession>A0A0U0SXF6</accession>
<evidence type="ECO:0000313" key="3">
    <source>
        <dbReference type="EMBL" id="COX05385.1"/>
    </source>
</evidence>
<dbReference type="Proteomes" id="UP000039217">
    <property type="component" value="Unassembled WGS sequence"/>
</dbReference>
<protein>
    <submittedName>
        <fullName evidence="3">Possible conserved membrane protein</fullName>
    </submittedName>
</protein>
<proteinExistence type="predicted"/>
<dbReference type="InterPro" id="IPR058487">
    <property type="entry name" value="DUF8174"/>
</dbReference>
<dbReference type="AlphaFoldDB" id="A0A0U0SXF6"/>
<evidence type="ECO:0000313" key="4">
    <source>
        <dbReference type="Proteomes" id="UP000038802"/>
    </source>
</evidence>
<reference evidence="3" key="1">
    <citation type="submission" date="2015-03" db="EMBL/GenBank/DDBJ databases">
        <authorList>
            <person name="Murphy D."/>
        </authorList>
    </citation>
    <scope>NUCLEOTIDE SEQUENCE [LARGE SCALE GENOMIC DNA]</scope>
    <source>
        <strain evidence="3">K00500041</strain>
    </source>
</reference>
<evidence type="ECO:0000313" key="5">
    <source>
        <dbReference type="Proteomes" id="UP000039217"/>
    </source>
</evidence>
<sequence length="170" mass="18484">MPPQVSYPKRRHKRLLIGIVVALALVSAMTAAIIYGVRTNGANTAGTFSEGPAKTAIQGYLNALENRDVDTIVRNALCGIHDGVRDKRSDQALAKLSSDAFRKQFSQVEVTSIDKIVYWSQYQAQVLFTMQVTPAAGGPPRGQVQGIAQLLFQRGQVLVCSYVLRTAGSY</sequence>
<gene>
    <name evidence="2" type="ORF">ERS007661_03844</name>
    <name evidence="3" type="ORF">ERS007703_04687</name>
</gene>
<dbReference type="Pfam" id="PF26525">
    <property type="entry name" value="DUF8174"/>
    <property type="match status" value="1"/>
</dbReference>
<evidence type="ECO:0000313" key="2">
    <source>
        <dbReference type="EMBL" id="CNW33357.1"/>
    </source>
</evidence>
<evidence type="ECO:0000259" key="1">
    <source>
        <dbReference type="Pfam" id="PF26525"/>
    </source>
</evidence>